<feature type="region of interest" description="Disordered" evidence="2">
    <location>
        <begin position="104"/>
        <end position="140"/>
    </location>
</feature>
<keyword evidence="4" id="KW-1185">Reference proteome</keyword>
<feature type="compositionally biased region" description="Polar residues" evidence="2">
    <location>
        <begin position="1185"/>
        <end position="1195"/>
    </location>
</feature>
<dbReference type="Gene3D" id="1.20.58.1540">
    <property type="entry name" value="Actin interacting protein 3, C-terminal domain"/>
    <property type="match status" value="1"/>
</dbReference>
<dbReference type="InterPro" id="IPR051825">
    <property type="entry name" value="SRCIN1"/>
</dbReference>
<evidence type="ECO:0000313" key="4">
    <source>
        <dbReference type="Proteomes" id="UP000593565"/>
    </source>
</evidence>
<feature type="compositionally biased region" description="Pro residues" evidence="2">
    <location>
        <begin position="1653"/>
        <end position="1665"/>
    </location>
</feature>
<feature type="region of interest" description="Disordered" evidence="2">
    <location>
        <begin position="1563"/>
        <end position="1597"/>
    </location>
</feature>
<feature type="region of interest" description="Disordered" evidence="2">
    <location>
        <begin position="948"/>
        <end position="1106"/>
    </location>
</feature>
<feature type="region of interest" description="Disordered" evidence="2">
    <location>
        <begin position="1618"/>
        <end position="1743"/>
    </location>
</feature>
<evidence type="ECO:0000256" key="1">
    <source>
        <dbReference type="SAM" id="Coils"/>
    </source>
</evidence>
<sequence>MISSRLVKPSKQPRKEPPEDRSRMLIVGERLMRAGSEGNLLRSTPNQQQELQEQSMKMISNPVKHYSIAELRSTLQDTAELNQSARLCQARRIPNEENVRLEKVKSERRPCSAQDVDNLDRKSSRRDVCDRPNPWSPRTLPRKHTLAMQTQNAERRREAFLELLKQKYPHHASAIAGHQERLRDHIRTHGVLGEQECVREVMSEGEALPTFTRGSRTRASLPVVRSSNYTKERSLGVLYLQYGEETKQVLMPNEVSSADTVHALFVSAFPQQLTLAMLESPNMAIYMKDHARNIYLRLPDVRNITPHSYLKVYHKDPNQAFSHNSRNNNGDARISRERLSSSRQQQAGGQSMGHTLPASQSPIQGPLSPPLARSVPTSPSRFSYNSRTMPAGATLPRERVSSTPSSSAILERRDVKPDEDVDPYAFPEARLSMSDAPDGAVYPHHSLYRQKSRKYSENPHSPLSPKNQKTPPPSPHRVNEVRMIDIHPGPNAHMMVERTSSLRRSFRKESNGTLELAARPRGSLASPVYADLHGERPFQGLGTSANPQSKRMQAMEQRLASLTGLVQHALLKGTTSSGGKEAASEKLTSESLVQDTNSGGVSPVAVCKSPPLQSEHPVSPPVRDPSLGSLLSTFHRNVSSLRQQLHQIRQTELQNQVAVRTMLKQAEEELTSRMCEKLQLLDDPLKKQKMEVDEERHRYKVMEESVLLQLGDLEKHVEQLKRNSSSAQAQRPVTLRDVEDGAVNLRKVGETLATLKGEFPALQSRMQTVLRMEVEAVRFLKEEPQKMDNMLKRVKALTETLSCLRILATEGSLHTDLISVKPESPGSPRLTRDTATPQQSLSSAPAHFTITSSSNPTHCELVSVFSSSPITAQRSCSSALIPGHSRDAPVTSRRGLGEESGDVRHVQDEPLSCSGTAERDEAVGRRQAGEEADMERILQQAQATLMKNIPDLELTNQEKSRPSDMTCTRPDEVDTPPSPRPEATAPAKPVTDKPVQTGLECVRAPPVEKPHRADVDGATPDRDVANKSPPPAPPRRLHISATGMTTGRSGEVIYTTRKDSAPTQDGEEEEETLQSKPQRVRPQLKPKPRALPPVNAREKEEEEHDEDKIVAELQVFEKCPVKDLEPRYIVDLTTHELPDPDSPFSLSSYDPKNTALYGEDGKHSPHASPGSGVIYYITGTAKTLSDNQLGGSEVQNEAREGVVSSSKVAHPNSPDFTQQLNVLTPSDMTLDSPKSVEESLTVSIESQEDISNDGDEAKIPKESSEGINNKPTNQELVSSENLIHASEKPSSNGSDVPLVKSLVCPATSVLSEEASYQEDNQQVVMRPSRGRTGEASLSPDLPEEEAPPLPDNIAFMITKTRVQALSTGEYQQLVSLKDQDVETVKVGTDETMSTLEDGEFSKKPVIIVFDEPMDIRQAYKRLSTIFECEEELDRTLSKERIIENTEETIEEEAVTDKVDYHVKSSTKSEGTGSGNHLQVPGQQQNLMATEEASQVDLAEDTKQEAKKKFKFKFPKKQLAAIGQALRTGTKTGKKTLQVVVYEEEEEPDGTLKEPREAKRFEIQSSIDSTGPDVSASEPSESQTNNQQSSAGRTNEICQTAYKTLDSLEETIKQLESTITNMDPGLSPDAASKDPKVKTVTENRTPQAESSPSKKPPPVGPKPQKPPTRKKSKVPCVPRPSSSSSAKQNTSSSSSTTRVASPRSRQQAGSVEKPPKPPKLQDSQGQFRQVATGTPSRLTKFINA</sequence>
<feature type="region of interest" description="Disordered" evidence="2">
    <location>
        <begin position="878"/>
        <end position="932"/>
    </location>
</feature>
<proteinExistence type="predicted"/>
<feature type="compositionally biased region" description="Polar residues" evidence="2">
    <location>
        <begin position="1576"/>
        <end position="1597"/>
    </location>
</feature>
<accession>A0A7J6A1W1</accession>
<feature type="compositionally biased region" description="Low complexity" evidence="2">
    <location>
        <begin position="1142"/>
        <end position="1151"/>
    </location>
</feature>
<evidence type="ECO:0000256" key="2">
    <source>
        <dbReference type="SAM" id="MobiDB-lite"/>
    </source>
</evidence>
<feature type="region of interest" description="Disordered" evidence="2">
    <location>
        <begin position="1"/>
        <end position="21"/>
    </location>
</feature>
<feature type="compositionally biased region" description="Polar residues" evidence="2">
    <location>
        <begin position="1214"/>
        <end position="1229"/>
    </location>
</feature>
<protein>
    <recommendedName>
        <fullName evidence="5">Sickle tail protein homolog</fullName>
    </recommendedName>
</protein>
<dbReference type="EMBL" id="JAAGNN010000019">
    <property type="protein sequence ID" value="KAF4076865.1"/>
    <property type="molecule type" value="Genomic_DNA"/>
</dbReference>
<feature type="compositionally biased region" description="Basic and acidic residues" evidence="2">
    <location>
        <begin position="917"/>
        <end position="929"/>
    </location>
</feature>
<dbReference type="Proteomes" id="UP000593565">
    <property type="component" value="Unassembled WGS sequence"/>
</dbReference>
<dbReference type="PANTHER" id="PTHR22741">
    <property type="entry name" value="P140CAP/SNIP-RELATED"/>
    <property type="match status" value="1"/>
</dbReference>
<feature type="region of interest" description="Disordered" evidence="2">
    <location>
        <begin position="316"/>
        <end position="423"/>
    </location>
</feature>
<feature type="region of interest" description="Disordered" evidence="2">
    <location>
        <begin position="818"/>
        <end position="849"/>
    </location>
</feature>
<reference evidence="3 4" key="1">
    <citation type="submission" date="2020-02" db="EMBL/GenBank/DDBJ databases">
        <title>A chromosome-scale genome assembly of the black bullhead catfish (Ameiurus melas).</title>
        <authorList>
            <person name="Wen M."/>
            <person name="Zham M."/>
            <person name="Cabau C."/>
            <person name="Klopp C."/>
            <person name="Donnadieu C."/>
            <person name="Roques C."/>
            <person name="Bouchez O."/>
            <person name="Lampietro C."/>
            <person name="Jouanno E."/>
            <person name="Herpin A."/>
            <person name="Louis A."/>
            <person name="Berthelot C."/>
            <person name="Parey E."/>
            <person name="Roest-Crollius H."/>
            <person name="Braasch I."/>
            <person name="Postlethwait J."/>
            <person name="Robinson-Rechavi M."/>
            <person name="Echchiki A."/>
            <person name="Begum T."/>
            <person name="Montfort J."/>
            <person name="Schartl M."/>
            <person name="Bobe J."/>
            <person name="Guiguen Y."/>
        </authorList>
    </citation>
    <scope>NUCLEOTIDE SEQUENCE [LARGE SCALE GENOMIC DNA]</scope>
    <source>
        <strain evidence="3">M_S1</strain>
        <tissue evidence="3">Blood</tissue>
    </source>
</reference>
<feature type="region of interest" description="Disordered" evidence="2">
    <location>
        <begin position="450"/>
        <end position="475"/>
    </location>
</feature>
<feature type="compositionally biased region" description="Polar residues" evidence="2">
    <location>
        <begin position="1720"/>
        <end position="1736"/>
    </location>
</feature>
<feature type="compositionally biased region" description="Polar residues" evidence="2">
    <location>
        <begin position="833"/>
        <end position="849"/>
    </location>
</feature>
<feature type="compositionally biased region" description="Basic and acidic residues" evidence="2">
    <location>
        <begin position="1006"/>
        <end position="1025"/>
    </location>
</feature>
<feature type="compositionally biased region" description="Low complexity" evidence="2">
    <location>
        <begin position="1673"/>
        <end position="1704"/>
    </location>
</feature>
<feature type="region of interest" description="Disordered" evidence="2">
    <location>
        <begin position="1134"/>
        <end position="1171"/>
    </location>
</feature>
<feature type="compositionally biased region" description="Low complexity" evidence="2">
    <location>
        <begin position="341"/>
        <end position="353"/>
    </location>
</feature>
<feature type="region of interest" description="Disordered" evidence="2">
    <location>
        <begin position="1311"/>
        <end position="1348"/>
    </location>
</feature>
<feature type="compositionally biased region" description="Polar residues" evidence="2">
    <location>
        <begin position="589"/>
        <end position="600"/>
    </location>
</feature>
<organism evidence="3 4">
    <name type="scientific">Ameiurus melas</name>
    <name type="common">Black bullhead</name>
    <name type="synonym">Silurus melas</name>
    <dbReference type="NCBI Taxonomy" id="219545"/>
    <lineage>
        <taxon>Eukaryota</taxon>
        <taxon>Metazoa</taxon>
        <taxon>Chordata</taxon>
        <taxon>Craniata</taxon>
        <taxon>Vertebrata</taxon>
        <taxon>Euteleostomi</taxon>
        <taxon>Actinopterygii</taxon>
        <taxon>Neopterygii</taxon>
        <taxon>Teleostei</taxon>
        <taxon>Ostariophysi</taxon>
        <taxon>Siluriformes</taxon>
        <taxon>Ictaluridae</taxon>
        <taxon>Ameiurus</taxon>
    </lineage>
</organism>
<feature type="compositionally biased region" description="Basic and acidic residues" evidence="2">
    <location>
        <begin position="118"/>
        <end position="130"/>
    </location>
</feature>
<feature type="compositionally biased region" description="Basic residues" evidence="2">
    <location>
        <begin position="1078"/>
        <end position="1088"/>
    </location>
</feature>
<gene>
    <name evidence="3" type="ORF">AMELA_G00220020</name>
</gene>
<feature type="compositionally biased region" description="Polar residues" evidence="2">
    <location>
        <begin position="319"/>
        <end position="330"/>
    </location>
</feature>
<dbReference type="GO" id="GO:0005737">
    <property type="term" value="C:cytoplasm"/>
    <property type="evidence" value="ECO:0007669"/>
    <property type="project" value="TreeGrafter"/>
</dbReference>
<feature type="region of interest" description="Disordered" evidence="2">
    <location>
        <begin position="574"/>
        <end position="624"/>
    </location>
</feature>
<feature type="compositionally biased region" description="Polar residues" evidence="2">
    <location>
        <begin position="458"/>
        <end position="469"/>
    </location>
</feature>
<evidence type="ECO:0000313" key="3">
    <source>
        <dbReference type="EMBL" id="KAF4076865.1"/>
    </source>
</evidence>
<dbReference type="PANTHER" id="PTHR22741:SF11">
    <property type="entry name" value="SICKLE TAIL PROTEIN HOMOLOG"/>
    <property type="match status" value="1"/>
</dbReference>
<feature type="compositionally biased region" description="Basic and acidic residues" evidence="2">
    <location>
        <begin position="895"/>
        <end position="908"/>
    </location>
</feature>
<feature type="compositionally biased region" description="Polar residues" evidence="2">
    <location>
        <begin position="1265"/>
        <end position="1275"/>
    </location>
</feature>
<feature type="region of interest" description="Disordered" evidence="2">
    <location>
        <begin position="1185"/>
        <end position="1275"/>
    </location>
</feature>
<keyword evidence="1" id="KW-0175">Coiled coil</keyword>
<evidence type="ECO:0008006" key="5">
    <source>
        <dbReference type="Google" id="ProtNLM"/>
    </source>
</evidence>
<feature type="compositionally biased region" description="Basic and acidic residues" evidence="2">
    <location>
        <begin position="1630"/>
        <end position="1640"/>
    </location>
</feature>
<feature type="coiled-coil region" evidence="1">
    <location>
        <begin position="685"/>
        <end position="730"/>
    </location>
</feature>
<feature type="compositionally biased region" description="Polar residues" evidence="2">
    <location>
        <begin position="375"/>
        <end position="388"/>
    </location>
</feature>
<name>A0A7J6A1W1_AMEME</name>
<comment type="caution">
    <text evidence="3">The sequence shown here is derived from an EMBL/GenBank/DDBJ whole genome shotgun (WGS) entry which is preliminary data.</text>
</comment>
<feature type="compositionally biased region" description="Basic and acidic residues" evidence="2">
    <location>
        <begin position="1255"/>
        <end position="1264"/>
    </location>
</feature>